<dbReference type="EMBL" id="ML213509">
    <property type="protein sequence ID" value="TFK52549.1"/>
    <property type="molecule type" value="Genomic_DNA"/>
</dbReference>
<accession>A0A5C3N456</accession>
<name>A0A5C3N456_9AGAM</name>
<dbReference type="OrthoDB" id="408493at2759"/>
<protein>
    <submittedName>
        <fullName evidence="1">Uncharacterized protein</fullName>
    </submittedName>
</protein>
<dbReference type="STRING" id="5364.A0A5C3N456"/>
<reference evidence="1 2" key="1">
    <citation type="journal article" date="2019" name="Nat. Ecol. Evol.">
        <title>Megaphylogeny resolves global patterns of mushroom evolution.</title>
        <authorList>
            <person name="Varga T."/>
            <person name="Krizsan K."/>
            <person name="Foldi C."/>
            <person name="Dima B."/>
            <person name="Sanchez-Garcia M."/>
            <person name="Sanchez-Ramirez S."/>
            <person name="Szollosi G.J."/>
            <person name="Szarkandi J.G."/>
            <person name="Papp V."/>
            <person name="Albert L."/>
            <person name="Andreopoulos W."/>
            <person name="Angelini C."/>
            <person name="Antonin V."/>
            <person name="Barry K.W."/>
            <person name="Bougher N.L."/>
            <person name="Buchanan P."/>
            <person name="Buyck B."/>
            <person name="Bense V."/>
            <person name="Catcheside P."/>
            <person name="Chovatia M."/>
            <person name="Cooper J."/>
            <person name="Damon W."/>
            <person name="Desjardin D."/>
            <person name="Finy P."/>
            <person name="Geml J."/>
            <person name="Haridas S."/>
            <person name="Hughes K."/>
            <person name="Justo A."/>
            <person name="Karasinski D."/>
            <person name="Kautmanova I."/>
            <person name="Kiss B."/>
            <person name="Kocsube S."/>
            <person name="Kotiranta H."/>
            <person name="LaButti K.M."/>
            <person name="Lechner B.E."/>
            <person name="Liimatainen K."/>
            <person name="Lipzen A."/>
            <person name="Lukacs Z."/>
            <person name="Mihaltcheva S."/>
            <person name="Morgado L.N."/>
            <person name="Niskanen T."/>
            <person name="Noordeloos M.E."/>
            <person name="Ohm R.A."/>
            <person name="Ortiz-Santana B."/>
            <person name="Ovrebo C."/>
            <person name="Racz N."/>
            <person name="Riley R."/>
            <person name="Savchenko A."/>
            <person name="Shiryaev A."/>
            <person name="Soop K."/>
            <person name="Spirin V."/>
            <person name="Szebenyi C."/>
            <person name="Tomsovsky M."/>
            <person name="Tulloss R.E."/>
            <person name="Uehling J."/>
            <person name="Grigoriev I.V."/>
            <person name="Vagvolgyi C."/>
            <person name="Papp T."/>
            <person name="Martin F.M."/>
            <person name="Miettinen O."/>
            <person name="Hibbett D.S."/>
            <person name="Nagy L.G."/>
        </authorList>
    </citation>
    <scope>NUCLEOTIDE SEQUENCE [LARGE SCALE GENOMIC DNA]</scope>
    <source>
        <strain evidence="1 2">OMC1185</strain>
    </source>
</reference>
<dbReference type="Proteomes" id="UP000305948">
    <property type="component" value="Unassembled WGS sequence"/>
</dbReference>
<organism evidence="1 2">
    <name type="scientific">Heliocybe sulcata</name>
    <dbReference type="NCBI Taxonomy" id="5364"/>
    <lineage>
        <taxon>Eukaryota</taxon>
        <taxon>Fungi</taxon>
        <taxon>Dikarya</taxon>
        <taxon>Basidiomycota</taxon>
        <taxon>Agaricomycotina</taxon>
        <taxon>Agaricomycetes</taxon>
        <taxon>Gloeophyllales</taxon>
        <taxon>Gloeophyllaceae</taxon>
        <taxon>Heliocybe</taxon>
    </lineage>
</organism>
<keyword evidence="2" id="KW-1185">Reference proteome</keyword>
<evidence type="ECO:0000313" key="1">
    <source>
        <dbReference type="EMBL" id="TFK52549.1"/>
    </source>
</evidence>
<gene>
    <name evidence="1" type="ORF">OE88DRAFT_1628119</name>
</gene>
<dbReference type="AlphaFoldDB" id="A0A5C3N456"/>
<proteinExistence type="predicted"/>
<evidence type="ECO:0000313" key="2">
    <source>
        <dbReference type="Proteomes" id="UP000305948"/>
    </source>
</evidence>
<sequence length="384" mass="44245">MALILQPPPSPPQTPTALTSLPGLITQYLQPKCPRTPLPVPASPCLHCSSNNRNRRIDRKRLHAFDDVLLIVFFSHARYDVNLDYYRDVYGEWFPNILFIGPRSREDKGFKHSYDVLVDSYESDEDLSDPQNYKMAGRMAHHMLYTALTQHPCYKGYLWAPFDALLNVPRLTLFDQERFWYHSFAGEYTIPVTDGNYNESRHAAPVVIGPDPEVDWTAGWRGWGPDWCDPHVGLKVCYPAFLRAPAPMRSRMSALFTNGTTRLIGGSADTLYIPGRYREVFAETLGLFLETDCFLEIAVPTAVHLVTLKGKGIQFVDHWWIWYPPFNATFVRQKWAEGYEVDTMHTFHWGDADADGEWRGRPQHIYDLRMLMKESAERQGIAWP</sequence>